<dbReference type="InterPro" id="IPR029058">
    <property type="entry name" value="AB_hydrolase_fold"/>
</dbReference>
<evidence type="ECO:0000313" key="5">
    <source>
        <dbReference type="EMBL" id="SDL60888.1"/>
    </source>
</evidence>
<dbReference type="InterPro" id="IPR013595">
    <property type="entry name" value="Pept_S33_TAP-like_C"/>
</dbReference>
<organism evidence="5 6">
    <name type="scientific">Aliiruegeria lutimaris</name>
    <dbReference type="NCBI Taxonomy" id="571298"/>
    <lineage>
        <taxon>Bacteria</taxon>
        <taxon>Pseudomonadati</taxon>
        <taxon>Pseudomonadota</taxon>
        <taxon>Alphaproteobacteria</taxon>
        <taxon>Rhodobacterales</taxon>
        <taxon>Roseobacteraceae</taxon>
        <taxon>Aliiruegeria</taxon>
    </lineage>
</organism>
<dbReference type="PANTHER" id="PTHR43248">
    <property type="entry name" value="2-SUCCINYL-6-HYDROXY-2,4-CYCLOHEXADIENE-1-CARBOXYLATE SYNTHASE"/>
    <property type="match status" value="1"/>
</dbReference>
<dbReference type="AlphaFoldDB" id="A0A1G9LG25"/>
<keyword evidence="2 5" id="KW-0378">Hydrolase</keyword>
<evidence type="ECO:0000256" key="3">
    <source>
        <dbReference type="SAM" id="SignalP"/>
    </source>
</evidence>
<dbReference type="RefSeq" id="WP_093164058.1">
    <property type="nucleotide sequence ID" value="NZ_FNEK01000097.1"/>
</dbReference>
<evidence type="ECO:0000259" key="4">
    <source>
        <dbReference type="Pfam" id="PF08386"/>
    </source>
</evidence>
<dbReference type="SUPFAM" id="SSF53474">
    <property type="entry name" value="alpha/beta-Hydrolases"/>
    <property type="match status" value="2"/>
</dbReference>
<dbReference type="InterPro" id="IPR051601">
    <property type="entry name" value="Serine_prot/Carboxylest_S33"/>
</dbReference>
<evidence type="ECO:0000256" key="2">
    <source>
        <dbReference type="ARBA" id="ARBA00022801"/>
    </source>
</evidence>
<dbReference type="OrthoDB" id="613638at2"/>
<sequence>MKKCAYLTSILLVASLVSPNFGAAETLDAPEESAEVTDKESVNTNSHDLEGALEQLSALAPPPRLSDREPGLHTISCLPGTVRNPIEVEGATYTCGVLTVPQNWGSPDGRNLDLGFLVARATGETPQPDPLIFLAGGPGASGVLAGNFDKYERVRTERDIIFFDIRGVGVSQRLGFEECLVLALENNAPADQINALQAAAVRFLAIANGEAAPSTPDLSDLDLPLLNATCWEQFISRGIDPNQFTTASSARDTVELIKALGRDAFNIEGASYGTRLAMTIMDNMAEYENAPELRSVILDSTFPPSVYLIRSLVRSDHDFMLQLLDECQADAVCDGAYPNLAARLAALLNRLEKTSLRANGETVTIDDVVDQLTDVTNTRAGFIPRMIAELELGELDTYLALRAGEIGTDPAEPLPAAALDSSDPVQAFIADASALLDDNAAAEFRVYVNIGLVQEEPLLTLQAIIAEGFPGETGDQMLETLQKLTRPDIAASPYVAQQIAIMASAEGTPEMQMANMRLSIAGGLPHFLFSSIHCADDILHERFEDAVNSYNDLQFPQLADLDMSRTQASRCEKWPISAAPIEVKDPVSSSVPTIILQGAYDFPTPVYMGRRADRELESSILVLIPQQGHGTWNHAESCVGRIATGFVRNPDTEIELGCVEAREPQWALPLEGQP</sequence>
<dbReference type="GO" id="GO:0016787">
    <property type="term" value="F:hydrolase activity"/>
    <property type="evidence" value="ECO:0007669"/>
    <property type="project" value="UniProtKB-KW"/>
</dbReference>
<dbReference type="Proteomes" id="UP000199382">
    <property type="component" value="Unassembled WGS sequence"/>
</dbReference>
<feature type="domain" description="Peptidase S33 tripeptidyl aminopeptidase-like C-terminal" evidence="4">
    <location>
        <begin position="563"/>
        <end position="652"/>
    </location>
</feature>
<dbReference type="PANTHER" id="PTHR43248:SF25">
    <property type="entry name" value="AB HYDROLASE-1 DOMAIN-CONTAINING PROTEIN-RELATED"/>
    <property type="match status" value="1"/>
</dbReference>
<feature type="signal peptide" evidence="3">
    <location>
        <begin position="1"/>
        <end position="23"/>
    </location>
</feature>
<keyword evidence="6" id="KW-1185">Reference proteome</keyword>
<dbReference type="Pfam" id="PF08386">
    <property type="entry name" value="Abhydrolase_4"/>
    <property type="match status" value="1"/>
</dbReference>
<gene>
    <name evidence="5" type="ORF">SAMN04488026_109716</name>
</gene>
<proteinExistence type="inferred from homology"/>
<evidence type="ECO:0000256" key="1">
    <source>
        <dbReference type="ARBA" id="ARBA00010088"/>
    </source>
</evidence>
<name>A0A1G9LG25_9RHOB</name>
<protein>
    <submittedName>
        <fullName evidence="5">Alpha/beta hydrolase fold</fullName>
    </submittedName>
</protein>
<evidence type="ECO:0000313" key="6">
    <source>
        <dbReference type="Proteomes" id="UP000199382"/>
    </source>
</evidence>
<dbReference type="STRING" id="571298.SAMN04488026_109716"/>
<keyword evidence="3" id="KW-0732">Signal</keyword>
<reference evidence="5 6" key="1">
    <citation type="submission" date="2016-10" db="EMBL/GenBank/DDBJ databases">
        <authorList>
            <person name="de Groot N.N."/>
        </authorList>
    </citation>
    <scope>NUCLEOTIDE SEQUENCE [LARGE SCALE GENOMIC DNA]</scope>
    <source>
        <strain evidence="5 6">DSM 25294</strain>
    </source>
</reference>
<accession>A0A1G9LG25</accession>
<comment type="similarity">
    <text evidence="1">Belongs to the peptidase S33 family.</text>
</comment>
<feature type="chain" id="PRO_5011523903" evidence="3">
    <location>
        <begin position="24"/>
        <end position="674"/>
    </location>
</feature>
<dbReference type="EMBL" id="FNEK01000097">
    <property type="protein sequence ID" value="SDL60888.1"/>
    <property type="molecule type" value="Genomic_DNA"/>
</dbReference>
<dbReference type="Gene3D" id="3.40.50.1820">
    <property type="entry name" value="alpha/beta hydrolase"/>
    <property type="match status" value="2"/>
</dbReference>